<gene>
    <name evidence="2" type="ORF">Gilli_2848</name>
</gene>
<dbReference type="STRING" id="865937.Gilli_2848"/>
<feature type="signal peptide" evidence="1">
    <location>
        <begin position="1"/>
        <end position="22"/>
    </location>
</feature>
<dbReference type="eggNOG" id="ENOG5030Y2N">
    <property type="taxonomic scope" value="Bacteria"/>
</dbReference>
<name>H2BZQ2_GILLR</name>
<evidence type="ECO:0000313" key="2">
    <source>
        <dbReference type="EMBL" id="EHQ03461.1"/>
    </source>
</evidence>
<keyword evidence="1" id="KW-0732">Signal</keyword>
<dbReference type="EMBL" id="JH594606">
    <property type="protein sequence ID" value="EHQ03461.1"/>
    <property type="molecule type" value="Genomic_DNA"/>
</dbReference>
<sequence length="240" mass="26697">MNKKLLSLFVCFLAVNASLLHAQEFSIGLKGGINKTYGGEIVGIDSGLPTEYTSETFTADGEIGFHGGIWTQVNFGKFFIRPEIVYSKLESRFDFPQGPTLYEVEELSVPVLVGYNIFGPLDIYAGPAYKNIMDATIERLEPLNDPPQVVVQNTPFSAQIGAKVQFGSFGLDVRYDRALSSKEFQGPVDFVSDRANFDIPVMNRAVIEDARLDQIIVSLTVKLFDTANKDRRRRGGNCYF</sequence>
<dbReference type="Proteomes" id="UP000003844">
    <property type="component" value="Unassembled WGS sequence"/>
</dbReference>
<organism evidence="2 3">
    <name type="scientific">Gillisia limnaea (strain DSM 15749 / LMG 21470 / R-8282)</name>
    <dbReference type="NCBI Taxonomy" id="865937"/>
    <lineage>
        <taxon>Bacteria</taxon>
        <taxon>Pseudomonadati</taxon>
        <taxon>Bacteroidota</taxon>
        <taxon>Flavobacteriia</taxon>
        <taxon>Flavobacteriales</taxon>
        <taxon>Flavobacteriaceae</taxon>
        <taxon>Gillisia</taxon>
    </lineage>
</organism>
<reference evidence="3" key="1">
    <citation type="journal article" date="2012" name="Stand. Genomic Sci.">
        <title>Genome sequence of the Antarctic rhodopsins-containing flavobacterium Gillisia limnaea type strain (R-8282(T)).</title>
        <authorList>
            <person name="Riedel T."/>
            <person name="Held B."/>
            <person name="Nolan M."/>
            <person name="Lucas S."/>
            <person name="Lapidus A."/>
            <person name="Tice H."/>
            <person name="Del Rio T.G."/>
            <person name="Cheng J.F."/>
            <person name="Han C."/>
            <person name="Tapia R."/>
            <person name="Goodwin L.A."/>
            <person name="Pitluck S."/>
            <person name="Liolios K."/>
            <person name="Mavromatis K."/>
            <person name="Pagani I."/>
            <person name="Ivanova N."/>
            <person name="Mikhailova N."/>
            <person name="Pati A."/>
            <person name="Chen A."/>
            <person name="Palaniappan K."/>
            <person name="Land M."/>
            <person name="Rohde M."/>
            <person name="Tindall B.J."/>
            <person name="Detter J.C."/>
            <person name="Goker M."/>
            <person name="Bristow J."/>
            <person name="Eisen J.A."/>
            <person name="Markowitz V."/>
            <person name="Hugenholtz P."/>
            <person name="Kyrpides N.C."/>
            <person name="Klenk H.P."/>
            <person name="Woyke T."/>
        </authorList>
    </citation>
    <scope>NUCLEOTIDE SEQUENCE [LARGE SCALE GENOMIC DNA]</scope>
    <source>
        <strain evidence="3">DSM 15749 / LMG 21470 / R-8282</strain>
    </source>
</reference>
<dbReference type="RefSeq" id="WP_006989767.1">
    <property type="nucleotide sequence ID" value="NZ_JH594606.1"/>
</dbReference>
<evidence type="ECO:0000313" key="3">
    <source>
        <dbReference type="Proteomes" id="UP000003844"/>
    </source>
</evidence>
<keyword evidence="3" id="KW-1185">Reference proteome</keyword>
<dbReference type="OrthoDB" id="1421140at2"/>
<protein>
    <submittedName>
        <fullName evidence="2">Secreted protein</fullName>
    </submittedName>
</protein>
<dbReference type="HOGENOM" id="CLU_082049_5_0_10"/>
<accession>H2BZQ2</accession>
<dbReference type="AlphaFoldDB" id="H2BZQ2"/>
<feature type="chain" id="PRO_5003560049" evidence="1">
    <location>
        <begin position="23"/>
        <end position="240"/>
    </location>
</feature>
<evidence type="ECO:0000256" key="1">
    <source>
        <dbReference type="SAM" id="SignalP"/>
    </source>
</evidence>
<proteinExistence type="predicted"/>